<proteinExistence type="inferred from homology"/>
<name>A0A9N9KZ02_9HELO</name>
<comment type="caution">
    <text evidence="3">The sequence shown here is derived from an EMBL/GenBank/DDBJ whole genome shotgun (WGS) entry which is preliminary data.</text>
</comment>
<dbReference type="Proteomes" id="UP000696280">
    <property type="component" value="Unassembled WGS sequence"/>
</dbReference>
<comment type="similarity">
    <text evidence="1">Belongs to the glycosyl hydrolase 1 family.</text>
</comment>
<feature type="chain" id="PRO_5040329362" description="Glycoside hydrolase family 1 protein" evidence="2">
    <location>
        <begin position="24"/>
        <end position="618"/>
    </location>
</feature>
<evidence type="ECO:0000313" key="4">
    <source>
        <dbReference type="Proteomes" id="UP000696280"/>
    </source>
</evidence>
<dbReference type="SUPFAM" id="SSF51445">
    <property type="entry name" value="(Trans)glycosidases"/>
    <property type="match status" value="1"/>
</dbReference>
<sequence>MIYFKRLAIATFVILRCSSLVASQQVYFLTNGSTPRSTCTSGALPTPVFSFREFSFTQTETYRMATSNSAPTATTTYAQPYSQLSSLVPNLSSTTWGNWDPNATATATDTNDPYGQAAWSAQWVSASIALTTGRYSTTVSPTPVPTSELTTPPPEYFGPTDCFNFPKDFIFGVAGAAGQCEGAVAMEGKSPSVLEKSVTERSNNYVTNEHYFLYKQDIERLASIGVKYYSFSIPWTRILPFTYPGTPVNQQAIDHYDDLINFVIEKGMAPIITLIHFDIPYVFWNFGEVSQEISDLGAGDGKFGSQEFEDAFVNYGKILMTHFADRVPIWMTYNEPFLLSNNATGVYHTIKSHARIYHFYKDVLKGTGKIGLKLNDNFGVPKDPNNASDVEAANHFNSLQIGIFANPIYLGLDYPDSVKNTLPGFALNSTDLAYFNGTADFIGVDPYTAEVISSPPGGISACTANETSSLRPYCVTQGSTNIFGWKIGLHSQYDTMYQSPKYLRTYLSYLYNTFHTPVMATEFGFPTHSEADWPLEDQLYDSSRTLYYQSYLTEMLKAIWLDGVDVMGALAWTWADNWEFGSYDHRFGLQTVDRNTMERRYKRSFFDVMDFVGARMST</sequence>
<dbReference type="Pfam" id="PF00232">
    <property type="entry name" value="Glyco_hydro_1"/>
    <property type="match status" value="1"/>
</dbReference>
<protein>
    <recommendedName>
        <fullName evidence="5">Glycoside hydrolase family 1 protein</fullName>
    </recommendedName>
</protein>
<dbReference type="AlphaFoldDB" id="A0A9N9KZ02"/>
<feature type="signal peptide" evidence="2">
    <location>
        <begin position="1"/>
        <end position="23"/>
    </location>
</feature>
<dbReference type="EMBL" id="CAJVRL010000057">
    <property type="protein sequence ID" value="CAG8954557.1"/>
    <property type="molecule type" value="Genomic_DNA"/>
</dbReference>
<dbReference type="InterPro" id="IPR001360">
    <property type="entry name" value="Glyco_hydro_1"/>
</dbReference>
<keyword evidence="4" id="KW-1185">Reference proteome</keyword>
<evidence type="ECO:0000256" key="2">
    <source>
        <dbReference type="SAM" id="SignalP"/>
    </source>
</evidence>
<keyword evidence="2" id="KW-0732">Signal</keyword>
<dbReference type="InterPro" id="IPR017853">
    <property type="entry name" value="GH"/>
</dbReference>
<dbReference type="PRINTS" id="PR00131">
    <property type="entry name" value="GLHYDRLASE1"/>
</dbReference>
<gene>
    <name evidence="3" type="ORF">HYFRA_00004474</name>
</gene>
<dbReference type="PANTHER" id="PTHR10353">
    <property type="entry name" value="GLYCOSYL HYDROLASE"/>
    <property type="match status" value="1"/>
</dbReference>
<evidence type="ECO:0008006" key="5">
    <source>
        <dbReference type="Google" id="ProtNLM"/>
    </source>
</evidence>
<dbReference type="GO" id="GO:0008422">
    <property type="term" value="F:beta-glucosidase activity"/>
    <property type="evidence" value="ECO:0007669"/>
    <property type="project" value="TreeGrafter"/>
</dbReference>
<accession>A0A9N9KZ02</accession>
<organism evidence="3 4">
    <name type="scientific">Hymenoscyphus fraxineus</name>
    <dbReference type="NCBI Taxonomy" id="746836"/>
    <lineage>
        <taxon>Eukaryota</taxon>
        <taxon>Fungi</taxon>
        <taxon>Dikarya</taxon>
        <taxon>Ascomycota</taxon>
        <taxon>Pezizomycotina</taxon>
        <taxon>Leotiomycetes</taxon>
        <taxon>Helotiales</taxon>
        <taxon>Helotiaceae</taxon>
        <taxon>Hymenoscyphus</taxon>
    </lineage>
</organism>
<dbReference type="GO" id="GO:0005975">
    <property type="term" value="P:carbohydrate metabolic process"/>
    <property type="evidence" value="ECO:0007669"/>
    <property type="project" value="InterPro"/>
</dbReference>
<reference evidence="3" key="1">
    <citation type="submission" date="2021-07" db="EMBL/GenBank/DDBJ databases">
        <authorList>
            <person name="Durling M."/>
        </authorList>
    </citation>
    <scope>NUCLEOTIDE SEQUENCE</scope>
</reference>
<dbReference type="Gene3D" id="3.20.20.80">
    <property type="entry name" value="Glycosidases"/>
    <property type="match status" value="1"/>
</dbReference>
<dbReference type="OrthoDB" id="65569at2759"/>
<evidence type="ECO:0000313" key="3">
    <source>
        <dbReference type="EMBL" id="CAG8954557.1"/>
    </source>
</evidence>
<dbReference type="PANTHER" id="PTHR10353:SF53">
    <property type="entry name" value="BETA-1,4-GLUCOSIDASE (EUROFUNG)"/>
    <property type="match status" value="1"/>
</dbReference>
<evidence type="ECO:0000256" key="1">
    <source>
        <dbReference type="RuleBase" id="RU003690"/>
    </source>
</evidence>